<gene>
    <name evidence="1" type="ORF">OXU80_03495</name>
</gene>
<organism evidence="1 2">
    <name type="scientific">Antarcticirhabdus aurantiaca</name>
    <dbReference type="NCBI Taxonomy" id="2606717"/>
    <lineage>
        <taxon>Bacteria</taxon>
        <taxon>Pseudomonadati</taxon>
        <taxon>Pseudomonadota</taxon>
        <taxon>Alphaproteobacteria</taxon>
        <taxon>Hyphomicrobiales</taxon>
        <taxon>Aurantimonadaceae</taxon>
        <taxon>Antarcticirhabdus</taxon>
    </lineage>
</organism>
<sequence length="211" mass="22652">MSIASSHSAERRAMEKALQQAAARRQVEQLGASRVRPLVAGFKTIKRGKVTLPALQFLGGTAVTASVASALVTISELVHRLTAARGEDIPLSCAVLEWLREEPGFHVPGETGWRQPAHQENARWLKHNRILVGDLGASYRLMRDLFPGSVYHLGGGAIVQAQVYPFGEDGPSFDAWSRDDGAALLAATLLAYEAVYITLTAAAVEPLRGAA</sequence>
<evidence type="ECO:0000313" key="1">
    <source>
        <dbReference type="EMBL" id="WAJ29311.1"/>
    </source>
</evidence>
<protein>
    <submittedName>
        <fullName evidence="1">Uncharacterized protein</fullName>
    </submittedName>
</protein>
<reference evidence="1" key="1">
    <citation type="submission" date="2022-11" db="EMBL/GenBank/DDBJ databases">
        <title>beta-Carotene-producing bacterium, Jeongeuplla avenae sp. nov., alleviates the salt stress of Arabidopsis seedlings.</title>
        <authorList>
            <person name="Jiang L."/>
            <person name="Lee J."/>
        </authorList>
    </citation>
    <scope>NUCLEOTIDE SEQUENCE</scope>
    <source>
        <strain evidence="1">DY_R2A_6</strain>
    </source>
</reference>
<dbReference type="EMBL" id="CP113520">
    <property type="protein sequence ID" value="WAJ29311.1"/>
    <property type="molecule type" value="Genomic_DNA"/>
</dbReference>
<dbReference type="Proteomes" id="UP001163223">
    <property type="component" value="Chromosome"/>
</dbReference>
<name>A0ACD4NRA7_9HYPH</name>
<keyword evidence="2" id="KW-1185">Reference proteome</keyword>
<evidence type="ECO:0000313" key="2">
    <source>
        <dbReference type="Proteomes" id="UP001163223"/>
    </source>
</evidence>
<proteinExistence type="predicted"/>
<accession>A0ACD4NRA7</accession>